<protein>
    <submittedName>
        <fullName evidence="2">Uncharacterized protein</fullName>
    </submittedName>
</protein>
<keyword evidence="3" id="KW-1185">Reference proteome</keyword>
<organism evidence="2 3">
    <name type="scientific">Cohnella cellulosilytica</name>
    <dbReference type="NCBI Taxonomy" id="986710"/>
    <lineage>
        <taxon>Bacteria</taxon>
        <taxon>Bacillati</taxon>
        <taxon>Bacillota</taxon>
        <taxon>Bacilli</taxon>
        <taxon>Bacillales</taxon>
        <taxon>Paenibacillaceae</taxon>
        <taxon>Cohnella</taxon>
    </lineage>
</organism>
<dbReference type="EMBL" id="JBHTAI010000009">
    <property type="protein sequence ID" value="MFC7149998.1"/>
    <property type="molecule type" value="Genomic_DNA"/>
</dbReference>
<keyword evidence="1" id="KW-0472">Membrane</keyword>
<evidence type="ECO:0000313" key="3">
    <source>
        <dbReference type="Proteomes" id="UP001596378"/>
    </source>
</evidence>
<name>A0ABW2FDU5_9BACL</name>
<gene>
    <name evidence="2" type="ORF">ACFQMJ_15840</name>
</gene>
<dbReference type="RefSeq" id="WP_378046294.1">
    <property type="nucleotide sequence ID" value="NZ_JBHMDN010000010.1"/>
</dbReference>
<dbReference type="Proteomes" id="UP001596378">
    <property type="component" value="Unassembled WGS sequence"/>
</dbReference>
<keyword evidence="1" id="KW-1133">Transmembrane helix</keyword>
<evidence type="ECO:0000256" key="1">
    <source>
        <dbReference type="SAM" id="Phobius"/>
    </source>
</evidence>
<reference evidence="3" key="1">
    <citation type="journal article" date="2019" name="Int. J. Syst. Evol. Microbiol.">
        <title>The Global Catalogue of Microorganisms (GCM) 10K type strain sequencing project: providing services to taxonomists for standard genome sequencing and annotation.</title>
        <authorList>
            <consortium name="The Broad Institute Genomics Platform"/>
            <consortium name="The Broad Institute Genome Sequencing Center for Infectious Disease"/>
            <person name="Wu L."/>
            <person name="Ma J."/>
        </authorList>
    </citation>
    <scope>NUCLEOTIDE SEQUENCE [LARGE SCALE GENOMIC DNA]</scope>
    <source>
        <strain evidence="3">KCTC 12907</strain>
    </source>
</reference>
<evidence type="ECO:0000313" key="2">
    <source>
        <dbReference type="EMBL" id="MFC7149998.1"/>
    </source>
</evidence>
<accession>A0ABW2FDU5</accession>
<proteinExistence type="predicted"/>
<keyword evidence="1" id="KW-0812">Transmembrane</keyword>
<feature type="transmembrane region" description="Helical" evidence="1">
    <location>
        <begin position="12"/>
        <end position="32"/>
    </location>
</feature>
<comment type="caution">
    <text evidence="2">The sequence shown here is derived from an EMBL/GenBank/DDBJ whole genome shotgun (WGS) entry which is preliminary data.</text>
</comment>
<sequence length="51" mass="5783">MSELFKALADRMPGTSVLVNAALSGLVPWIVYKINQALHRYGDPPWKREKN</sequence>